<dbReference type="GO" id="GO:1990904">
    <property type="term" value="C:ribonucleoprotein complex"/>
    <property type="evidence" value="ECO:0007669"/>
    <property type="project" value="UniProtKB-KW"/>
</dbReference>
<gene>
    <name evidence="4" type="primary">rplW</name>
    <name evidence="5" type="ORF">A2642_03950</name>
</gene>
<dbReference type="GO" id="GO:0019843">
    <property type="term" value="F:rRNA binding"/>
    <property type="evidence" value="ECO:0007669"/>
    <property type="project" value="UniProtKB-UniRule"/>
</dbReference>
<organism evidence="5 6">
    <name type="scientific">Candidatus Nomurabacteria bacterium RIFCSPHIGHO2_01_FULL_39_10</name>
    <dbReference type="NCBI Taxonomy" id="1801733"/>
    <lineage>
        <taxon>Bacteria</taxon>
        <taxon>Candidatus Nomuraibacteriota</taxon>
    </lineage>
</organism>
<keyword evidence="3 4" id="KW-0687">Ribonucleoprotein</keyword>
<name>A0A1F6V599_9BACT</name>
<proteinExistence type="inferred from homology"/>
<evidence type="ECO:0000313" key="5">
    <source>
        <dbReference type="EMBL" id="OGI64604.1"/>
    </source>
</evidence>
<dbReference type="GO" id="GO:0006412">
    <property type="term" value="P:translation"/>
    <property type="evidence" value="ECO:0007669"/>
    <property type="project" value="UniProtKB-UniRule"/>
</dbReference>
<evidence type="ECO:0000313" key="6">
    <source>
        <dbReference type="Proteomes" id="UP000178700"/>
    </source>
</evidence>
<dbReference type="GO" id="GO:0005840">
    <property type="term" value="C:ribosome"/>
    <property type="evidence" value="ECO:0007669"/>
    <property type="project" value="UniProtKB-KW"/>
</dbReference>
<comment type="subunit">
    <text evidence="4">Part of the 50S ribosomal subunit. Contacts protein L29, and trigger factor when it is bound to the ribosome.</text>
</comment>
<comment type="function">
    <text evidence="4">One of the early assembly proteins it binds 23S rRNA. One of the proteins that surrounds the polypeptide exit tunnel on the outside of the ribosome. Forms the main docking site for trigger factor binding to the ribosome.</text>
</comment>
<evidence type="ECO:0000256" key="2">
    <source>
        <dbReference type="ARBA" id="ARBA00022980"/>
    </source>
</evidence>
<keyword evidence="2 4" id="KW-0689">Ribosomal protein</keyword>
<dbReference type="GO" id="GO:0003735">
    <property type="term" value="F:structural constituent of ribosome"/>
    <property type="evidence" value="ECO:0007669"/>
    <property type="project" value="InterPro"/>
</dbReference>
<keyword evidence="4" id="KW-0694">RNA-binding</keyword>
<evidence type="ECO:0000256" key="3">
    <source>
        <dbReference type="ARBA" id="ARBA00023274"/>
    </source>
</evidence>
<dbReference type="Proteomes" id="UP000178700">
    <property type="component" value="Unassembled WGS sequence"/>
</dbReference>
<protein>
    <recommendedName>
        <fullName evidence="4">Large ribosomal subunit protein uL23</fullName>
    </recommendedName>
</protein>
<accession>A0A1F6V599</accession>
<evidence type="ECO:0000256" key="4">
    <source>
        <dbReference type="HAMAP-Rule" id="MF_01369"/>
    </source>
</evidence>
<dbReference type="InterPro" id="IPR012678">
    <property type="entry name" value="Ribosomal_uL23/eL15/eS24_sf"/>
</dbReference>
<evidence type="ECO:0000256" key="1">
    <source>
        <dbReference type="ARBA" id="ARBA00006700"/>
    </source>
</evidence>
<dbReference type="InterPro" id="IPR013025">
    <property type="entry name" value="Ribosomal_uL23-like"/>
</dbReference>
<dbReference type="PANTHER" id="PTHR11620">
    <property type="entry name" value="60S RIBOSOMAL PROTEIN L23A"/>
    <property type="match status" value="1"/>
</dbReference>
<dbReference type="EMBL" id="MFTJ01000047">
    <property type="protein sequence ID" value="OGI64604.1"/>
    <property type="molecule type" value="Genomic_DNA"/>
</dbReference>
<dbReference type="HAMAP" id="MF_01369_B">
    <property type="entry name" value="Ribosomal_uL23_B"/>
    <property type="match status" value="1"/>
</dbReference>
<reference evidence="5 6" key="1">
    <citation type="journal article" date="2016" name="Nat. Commun.">
        <title>Thousands of microbial genomes shed light on interconnected biogeochemical processes in an aquifer system.</title>
        <authorList>
            <person name="Anantharaman K."/>
            <person name="Brown C.T."/>
            <person name="Hug L.A."/>
            <person name="Sharon I."/>
            <person name="Castelle C.J."/>
            <person name="Probst A.J."/>
            <person name="Thomas B.C."/>
            <person name="Singh A."/>
            <person name="Wilkins M.J."/>
            <person name="Karaoz U."/>
            <person name="Brodie E.L."/>
            <person name="Williams K.H."/>
            <person name="Hubbard S.S."/>
            <person name="Banfield J.F."/>
        </authorList>
    </citation>
    <scope>NUCLEOTIDE SEQUENCE [LARGE SCALE GENOMIC DNA]</scope>
</reference>
<comment type="similarity">
    <text evidence="1 4">Belongs to the universal ribosomal protein uL23 family.</text>
</comment>
<keyword evidence="4" id="KW-0699">rRNA-binding</keyword>
<comment type="caution">
    <text evidence="5">The sequence shown here is derived from an EMBL/GenBank/DDBJ whole genome shotgun (WGS) entry which is preliminary data.</text>
</comment>
<dbReference type="Pfam" id="PF00276">
    <property type="entry name" value="Ribosomal_L23"/>
    <property type="match status" value="1"/>
</dbReference>
<dbReference type="InterPro" id="IPR012677">
    <property type="entry name" value="Nucleotide-bd_a/b_plait_sf"/>
</dbReference>
<dbReference type="Gene3D" id="3.30.70.330">
    <property type="match status" value="1"/>
</dbReference>
<sequence>MTNIIKNPRITEKASFGIEQNVYTFDIEKGANKTEIKKAIFALYKVKPIRVNVLPVPKKKTFSKGIVGSKSGGRKALVYLKKGDKIEFV</sequence>
<dbReference type="AlphaFoldDB" id="A0A1F6V599"/>
<dbReference type="SUPFAM" id="SSF54189">
    <property type="entry name" value="Ribosomal proteins S24e, L23 and L15e"/>
    <property type="match status" value="1"/>
</dbReference>